<dbReference type="PANTHER" id="PTHR24356:SF400">
    <property type="entry name" value="SERINE_THREONINE-PROTEIN KINASE CBK1"/>
    <property type="match status" value="1"/>
</dbReference>
<feature type="compositionally biased region" description="Basic residues" evidence="9">
    <location>
        <begin position="765"/>
        <end position="778"/>
    </location>
</feature>
<dbReference type="OrthoDB" id="3638488at2759"/>
<protein>
    <recommendedName>
        <fullName evidence="1">non-specific serine/threonine protein kinase</fullName>
        <ecNumber evidence="1">2.7.11.1</ecNumber>
    </recommendedName>
</protein>
<feature type="domain" description="Protein kinase" evidence="10">
    <location>
        <begin position="290"/>
        <end position="647"/>
    </location>
</feature>
<feature type="region of interest" description="Disordered" evidence="9">
    <location>
        <begin position="98"/>
        <end position="160"/>
    </location>
</feature>
<dbReference type="Pfam" id="PF00069">
    <property type="entry name" value="Pkinase"/>
    <property type="match status" value="2"/>
</dbReference>
<gene>
    <name evidence="12" type="ORF">K491DRAFT_707518</name>
</gene>
<evidence type="ECO:0000256" key="9">
    <source>
        <dbReference type="SAM" id="MobiDB-lite"/>
    </source>
</evidence>
<dbReference type="InterPro" id="IPR011009">
    <property type="entry name" value="Kinase-like_dom_sf"/>
</dbReference>
<dbReference type="CDD" id="cd21742">
    <property type="entry name" value="MobB_NDR_LATS-like"/>
    <property type="match status" value="1"/>
</dbReference>
<dbReference type="InterPro" id="IPR000719">
    <property type="entry name" value="Prot_kinase_dom"/>
</dbReference>
<sequence>MMSLVATRKRKDGQNHIVTSNDKGKVRIIEHSGDHVHDPLPRTDTFSRFPRLRTSLPNARTFSGFRRGGVKIFSVFRSGKGAFLKVSIYFLLISLGSPPSSGRANADSGCSNSDTTQRAVTGPGSTSDGTRSLHFQSPSTAPTSMVSSGAPRSADTTHRGANRLRQISTGGSPFSEPSAEQINSHWLVFPRQDAPRLVEPSIATVENAAAAKIYFESHFNALLGTKITARSMRRRNMERKLFAMALPNEERQQKRQDWYHSESYHLRQTRVMKSKTLTRQHIKGVHVSNYEIVRILGKGSFGVVRLVREKSELTGQIDSSENGYTEIFDGSGQVTPPSTSSSPIARKKKQVYAMKVIRKSDMLRNSQEGHLRAERDFLVASENSKWVVPLIASFQDNNNLYLVMEYMVGGDFLGLLLREDILDESVAKWYVAEMILCIEEAHKMNWIHRDIKPDNFLITASGHLKISDFGLAFDGHWTHNQSYYNEQRYNLLRDLGLQVQGDAQDCAEEQHHQEAHKTMHLIDDRLTTRERAESRLDGMNGPILDWLNRTQRRQFAKSVVGTSQYMAPEVIRGEHYDGRCDWWSIGIILYEFPPEQRYARPNIDRVSLMPVTRNAMDLMMRLLEEKDHRLSANKYRDNDLVMHHRALRTRHIRNFNCTAHIVYPNDAENIKNHPFFRNIQWSTLHLTRPPFVPRVHGGQPITKYFDDEAEIMSASDHLDSSSYATNPAEVSEQPPELPAIPSTSPLTSRFRHLDVPQNVLEKATGRVRRRKKDKKRPRDKILRDPQVGRTVLEIRKKGAFIGYTYRRPRFTIPDSEEKMARTAPLPRPSMIPGSV</sequence>
<keyword evidence="2" id="KW-0723">Serine/threonine-protein kinase</keyword>
<dbReference type="PANTHER" id="PTHR24356">
    <property type="entry name" value="SERINE/THREONINE-PROTEIN KINASE"/>
    <property type="match status" value="1"/>
</dbReference>
<proteinExistence type="predicted"/>
<evidence type="ECO:0000313" key="12">
    <source>
        <dbReference type="EMBL" id="KAF2650517.1"/>
    </source>
</evidence>
<dbReference type="InterPro" id="IPR000961">
    <property type="entry name" value="AGC-kinase_C"/>
</dbReference>
<feature type="region of interest" description="Disordered" evidence="9">
    <location>
        <begin position="764"/>
        <end position="784"/>
    </location>
</feature>
<comment type="catalytic activity">
    <reaction evidence="7">
        <text>L-threonyl-[protein] + ATP = O-phospho-L-threonyl-[protein] + ADP + H(+)</text>
        <dbReference type="Rhea" id="RHEA:46608"/>
        <dbReference type="Rhea" id="RHEA-COMP:11060"/>
        <dbReference type="Rhea" id="RHEA-COMP:11605"/>
        <dbReference type="ChEBI" id="CHEBI:15378"/>
        <dbReference type="ChEBI" id="CHEBI:30013"/>
        <dbReference type="ChEBI" id="CHEBI:30616"/>
        <dbReference type="ChEBI" id="CHEBI:61977"/>
        <dbReference type="ChEBI" id="CHEBI:456216"/>
        <dbReference type="EC" id="2.7.11.1"/>
    </reaction>
</comment>
<reference evidence="12" key="1">
    <citation type="journal article" date="2020" name="Stud. Mycol.">
        <title>101 Dothideomycetes genomes: a test case for predicting lifestyles and emergence of pathogens.</title>
        <authorList>
            <person name="Haridas S."/>
            <person name="Albert R."/>
            <person name="Binder M."/>
            <person name="Bloem J."/>
            <person name="Labutti K."/>
            <person name="Salamov A."/>
            <person name="Andreopoulos B."/>
            <person name="Baker S."/>
            <person name="Barry K."/>
            <person name="Bills G."/>
            <person name="Bluhm B."/>
            <person name="Cannon C."/>
            <person name="Castanera R."/>
            <person name="Culley D."/>
            <person name="Daum C."/>
            <person name="Ezra D."/>
            <person name="Gonzalez J."/>
            <person name="Henrissat B."/>
            <person name="Kuo A."/>
            <person name="Liang C."/>
            <person name="Lipzen A."/>
            <person name="Lutzoni F."/>
            <person name="Magnuson J."/>
            <person name="Mondo S."/>
            <person name="Nolan M."/>
            <person name="Ohm R."/>
            <person name="Pangilinan J."/>
            <person name="Park H.-J."/>
            <person name="Ramirez L."/>
            <person name="Alfaro M."/>
            <person name="Sun H."/>
            <person name="Tritt A."/>
            <person name="Yoshinaga Y."/>
            <person name="Zwiers L.-H."/>
            <person name="Turgeon B."/>
            <person name="Goodwin S."/>
            <person name="Spatafora J."/>
            <person name="Crous P."/>
            <person name="Grigoriev I."/>
        </authorList>
    </citation>
    <scope>NUCLEOTIDE SEQUENCE</scope>
    <source>
        <strain evidence="12">CBS 122681</strain>
    </source>
</reference>
<dbReference type="PROSITE" id="PS50011">
    <property type="entry name" value="PROTEIN_KINASE_DOM"/>
    <property type="match status" value="1"/>
</dbReference>
<evidence type="ECO:0000313" key="13">
    <source>
        <dbReference type="Proteomes" id="UP000799324"/>
    </source>
</evidence>
<feature type="compositionally biased region" description="Polar residues" evidence="9">
    <location>
        <begin position="108"/>
        <end position="147"/>
    </location>
</feature>
<accession>A0A6A6STY3</accession>
<dbReference type="PROSITE" id="PS51285">
    <property type="entry name" value="AGC_KINASE_CTER"/>
    <property type="match status" value="1"/>
</dbReference>
<dbReference type="Proteomes" id="UP000799324">
    <property type="component" value="Unassembled WGS sequence"/>
</dbReference>
<feature type="region of interest" description="Disordered" evidence="9">
    <location>
        <begin position="716"/>
        <end position="738"/>
    </location>
</feature>
<keyword evidence="5 12" id="KW-0418">Kinase</keyword>
<dbReference type="SMART" id="SM00220">
    <property type="entry name" value="S_TKc"/>
    <property type="match status" value="1"/>
</dbReference>
<evidence type="ECO:0000256" key="3">
    <source>
        <dbReference type="ARBA" id="ARBA00022679"/>
    </source>
</evidence>
<evidence type="ECO:0000256" key="2">
    <source>
        <dbReference type="ARBA" id="ARBA00022527"/>
    </source>
</evidence>
<dbReference type="EMBL" id="MU004452">
    <property type="protein sequence ID" value="KAF2650517.1"/>
    <property type="molecule type" value="Genomic_DNA"/>
</dbReference>
<keyword evidence="4" id="KW-0547">Nucleotide-binding</keyword>
<keyword evidence="3" id="KW-0808">Transferase</keyword>
<dbReference type="Gene3D" id="1.10.510.10">
    <property type="entry name" value="Transferase(Phosphotransferase) domain 1"/>
    <property type="match status" value="2"/>
</dbReference>
<keyword evidence="6" id="KW-0067">ATP-binding</keyword>
<dbReference type="SUPFAM" id="SSF56112">
    <property type="entry name" value="Protein kinase-like (PK-like)"/>
    <property type="match status" value="1"/>
</dbReference>
<feature type="domain" description="AGC-kinase C-terminal" evidence="11">
    <location>
        <begin position="677"/>
        <end position="815"/>
    </location>
</feature>
<keyword evidence="13" id="KW-1185">Reference proteome</keyword>
<comment type="catalytic activity">
    <reaction evidence="8">
        <text>L-seryl-[protein] + ATP = O-phospho-L-seryl-[protein] + ADP + H(+)</text>
        <dbReference type="Rhea" id="RHEA:17989"/>
        <dbReference type="Rhea" id="RHEA-COMP:9863"/>
        <dbReference type="Rhea" id="RHEA-COMP:11604"/>
        <dbReference type="ChEBI" id="CHEBI:15378"/>
        <dbReference type="ChEBI" id="CHEBI:29999"/>
        <dbReference type="ChEBI" id="CHEBI:30616"/>
        <dbReference type="ChEBI" id="CHEBI:83421"/>
        <dbReference type="ChEBI" id="CHEBI:456216"/>
        <dbReference type="EC" id="2.7.11.1"/>
    </reaction>
</comment>
<evidence type="ECO:0000256" key="7">
    <source>
        <dbReference type="ARBA" id="ARBA00047899"/>
    </source>
</evidence>
<dbReference type="AlphaFoldDB" id="A0A6A6STY3"/>
<evidence type="ECO:0000256" key="4">
    <source>
        <dbReference type="ARBA" id="ARBA00022741"/>
    </source>
</evidence>
<evidence type="ECO:0000256" key="6">
    <source>
        <dbReference type="ARBA" id="ARBA00022840"/>
    </source>
</evidence>
<evidence type="ECO:0000256" key="5">
    <source>
        <dbReference type="ARBA" id="ARBA00022777"/>
    </source>
</evidence>
<evidence type="ECO:0000256" key="1">
    <source>
        <dbReference type="ARBA" id="ARBA00012513"/>
    </source>
</evidence>
<dbReference type="InterPro" id="IPR050236">
    <property type="entry name" value="Ser_Thr_kinase_AGC"/>
</dbReference>
<dbReference type="GO" id="GO:0004674">
    <property type="term" value="F:protein serine/threonine kinase activity"/>
    <property type="evidence" value="ECO:0007669"/>
    <property type="project" value="UniProtKB-KW"/>
</dbReference>
<evidence type="ECO:0000259" key="10">
    <source>
        <dbReference type="PROSITE" id="PS50011"/>
    </source>
</evidence>
<evidence type="ECO:0000256" key="8">
    <source>
        <dbReference type="ARBA" id="ARBA00048679"/>
    </source>
</evidence>
<dbReference type="EC" id="2.7.11.1" evidence="1"/>
<evidence type="ECO:0000259" key="11">
    <source>
        <dbReference type="PROSITE" id="PS51285"/>
    </source>
</evidence>
<name>A0A6A6STY3_9PLEO</name>
<dbReference type="Gene3D" id="3.30.200.20">
    <property type="entry name" value="Phosphorylase Kinase, domain 1"/>
    <property type="match status" value="3"/>
</dbReference>
<dbReference type="GO" id="GO:0005524">
    <property type="term" value="F:ATP binding"/>
    <property type="evidence" value="ECO:0007669"/>
    <property type="project" value="UniProtKB-KW"/>
</dbReference>
<organism evidence="12 13">
    <name type="scientific">Lophiostoma macrostomum CBS 122681</name>
    <dbReference type="NCBI Taxonomy" id="1314788"/>
    <lineage>
        <taxon>Eukaryota</taxon>
        <taxon>Fungi</taxon>
        <taxon>Dikarya</taxon>
        <taxon>Ascomycota</taxon>
        <taxon>Pezizomycotina</taxon>
        <taxon>Dothideomycetes</taxon>
        <taxon>Pleosporomycetidae</taxon>
        <taxon>Pleosporales</taxon>
        <taxon>Lophiostomataceae</taxon>
        <taxon>Lophiostoma</taxon>
    </lineage>
</organism>
<dbReference type="InterPro" id="IPR059233">
    <property type="entry name" value="MobB_NdrA/B/Cbk1"/>
</dbReference>
<dbReference type="GO" id="GO:0035556">
    <property type="term" value="P:intracellular signal transduction"/>
    <property type="evidence" value="ECO:0007669"/>
    <property type="project" value="TreeGrafter"/>
</dbReference>